<evidence type="ECO:0000256" key="2">
    <source>
        <dbReference type="ARBA" id="ARBA00038350"/>
    </source>
</evidence>
<evidence type="ECO:0000313" key="5">
    <source>
        <dbReference type="Proteomes" id="UP001150538"/>
    </source>
</evidence>
<proteinExistence type="inferred from homology"/>
<dbReference type="InterPro" id="IPR003382">
    <property type="entry name" value="Flavoprotein"/>
</dbReference>
<evidence type="ECO:0000259" key="3">
    <source>
        <dbReference type="Pfam" id="PF02441"/>
    </source>
</evidence>
<evidence type="ECO:0000313" key="4">
    <source>
        <dbReference type="EMBL" id="KAJ1920400.1"/>
    </source>
</evidence>
<comment type="similarity">
    <text evidence="2">Belongs to the HFCD (homooligomeric flavin containing Cys decarboxylase) superfamily.</text>
</comment>
<evidence type="ECO:0000256" key="1">
    <source>
        <dbReference type="ARBA" id="ARBA00022993"/>
    </source>
</evidence>
<feature type="domain" description="Flavoprotein" evidence="3">
    <location>
        <begin position="38"/>
        <end position="223"/>
    </location>
</feature>
<dbReference type="InterPro" id="IPR036551">
    <property type="entry name" value="Flavin_trans-like"/>
</dbReference>
<dbReference type="SUPFAM" id="SSF52507">
    <property type="entry name" value="Homo-oligomeric flavin-containing Cys decarboxylases, HFCD"/>
    <property type="match status" value="1"/>
</dbReference>
<dbReference type="GO" id="GO:0071513">
    <property type="term" value="C:phosphopantothenoylcysteine decarboxylase complex"/>
    <property type="evidence" value="ECO:0007669"/>
    <property type="project" value="TreeGrafter"/>
</dbReference>
<dbReference type="Gene3D" id="3.40.50.1950">
    <property type="entry name" value="Flavin prenyltransferase-like"/>
    <property type="match status" value="1"/>
</dbReference>
<dbReference type="PANTHER" id="PTHR14359:SF6">
    <property type="entry name" value="PHOSPHOPANTOTHENOYLCYSTEINE DECARBOXYLASE"/>
    <property type="match status" value="1"/>
</dbReference>
<dbReference type="Pfam" id="PF02441">
    <property type="entry name" value="Flavoprotein"/>
    <property type="match status" value="1"/>
</dbReference>
<dbReference type="PANTHER" id="PTHR14359">
    <property type="entry name" value="HOMO-OLIGOMERIC FLAVIN CONTAINING CYS DECARBOXYLASE FAMILY"/>
    <property type="match status" value="1"/>
</dbReference>
<dbReference type="GO" id="GO:0010181">
    <property type="term" value="F:FMN binding"/>
    <property type="evidence" value="ECO:0007669"/>
    <property type="project" value="TreeGrafter"/>
</dbReference>
<keyword evidence="5" id="KW-1185">Reference proteome</keyword>
<dbReference type="OrthoDB" id="1532798at2759"/>
<dbReference type="Proteomes" id="UP001150538">
    <property type="component" value="Unassembled WGS sequence"/>
</dbReference>
<gene>
    <name evidence="4" type="ORF">H4219_001376</name>
</gene>
<reference evidence="4" key="1">
    <citation type="submission" date="2022-07" db="EMBL/GenBank/DDBJ databases">
        <title>Phylogenomic reconstructions and comparative analyses of Kickxellomycotina fungi.</title>
        <authorList>
            <person name="Reynolds N.K."/>
            <person name="Stajich J.E."/>
            <person name="Barry K."/>
            <person name="Grigoriev I.V."/>
            <person name="Crous P."/>
            <person name="Smith M.E."/>
        </authorList>
    </citation>
    <scope>NUCLEOTIDE SEQUENCE</scope>
    <source>
        <strain evidence="4">NBRC 100468</strain>
    </source>
</reference>
<protein>
    <recommendedName>
        <fullName evidence="3">Flavoprotein domain-containing protein</fullName>
    </recommendedName>
</protein>
<accession>A0A9W8A3P8</accession>
<dbReference type="GO" id="GO:0004633">
    <property type="term" value="F:phosphopantothenoylcysteine decarboxylase activity"/>
    <property type="evidence" value="ECO:0007669"/>
    <property type="project" value="TreeGrafter"/>
</dbReference>
<organism evidence="4 5">
    <name type="scientific">Mycoemilia scoparia</name>
    <dbReference type="NCBI Taxonomy" id="417184"/>
    <lineage>
        <taxon>Eukaryota</taxon>
        <taxon>Fungi</taxon>
        <taxon>Fungi incertae sedis</taxon>
        <taxon>Zoopagomycota</taxon>
        <taxon>Kickxellomycotina</taxon>
        <taxon>Kickxellomycetes</taxon>
        <taxon>Kickxellales</taxon>
        <taxon>Kickxellaceae</taxon>
        <taxon>Mycoemilia</taxon>
    </lineage>
</organism>
<dbReference type="AlphaFoldDB" id="A0A9W8A3P8"/>
<sequence>MSTTDTRQDASTLETPNYLNSSITTAGLSAKERNKNVKHILIGATGSVASIKIPLLAHLVTELATKNKNWEVEVKIVTTNSALHFISLNALPKGVTLYTDKDEWKAWKKIGDPVLHIQLREWADIVVIAPLDANTMAKIANGYCDNLLTCILRAWDSGRPRVICPAMNTHMWNHPHTSIQIATLKDQLGFVVVDPISKTLACGDTGIGAMAEPELIAKTILSLLCENGTRES</sequence>
<dbReference type="GO" id="GO:0015937">
    <property type="term" value="P:coenzyme A biosynthetic process"/>
    <property type="evidence" value="ECO:0007669"/>
    <property type="project" value="UniProtKB-KW"/>
</dbReference>
<keyword evidence="1" id="KW-0173">Coenzyme A biosynthesis</keyword>
<name>A0A9W8A3P8_9FUNG</name>
<dbReference type="EMBL" id="JANBPU010000014">
    <property type="protein sequence ID" value="KAJ1920400.1"/>
    <property type="molecule type" value="Genomic_DNA"/>
</dbReference>
<comment type="caution">
    <text evidence="4">The sequence shown here is derived from an EMBL/GenBank/DDBJ whole genome shotgun (WGS) entry which is preliminary data.</text>
</comment>